<dbReference type="RefSeq" id="WP_011245561.1">
    <property type="nucleotide sequence ID" value="NZ_CP144921.1"/>
</dbReference>
<organism evidence="2 3">
    <name type="scientific">Shouchella rhizosphaerae</name>
    <dbReference type="NCBI Taxonomy" id="866786"/>
    <lineage>
        <taxon>Bacteria</taxon>
        <taxon>Bacillati</taxon>
        <taxon>Bacillota</taxon>
        <taxon>Bacilli</taxon>
        <taxon>Bacillales</taxon>
        <taxon>Bacillaceae</taxon>
        <taxon>Shouchella</taxon>
    </lineage>
</organism>
<name>A0ABZ2CNW9_9BACI</name>
<feature type="region of interest" description="Disordered" evidence="1">
    <location>
        <begin position="33"/>
        <end position="52"/>
    </location>
</feature>
<sequence>MLKKKNILIFGSAIAFVSTLLVFSASISMYGQSENEHRLSKGELKPTTGSTPRLFEFEEDQHENKVNPNAAAEKEDLSPQKLPVPDPNETVKLSRLENDM</sequence>
<evidence type="ECO:0000313" key="3">
    <source>
        <dbReference type="Proteomes" id="UP001341136"/>
    </source>
</evidence>
<dbReference type="Proteomes" id="UP001341136">
    <property type="component" value="Chromosome"/>
</dbReference>
<feature type="compositionally biased region" description="Basic and acidic residues" evidence="1">
    <location>
        <begin position="34"/>
        <end position="44"/>
    </location>
</feature>
<reference evidence="2 3" key="1">
    <citation type="submission" date="2024-01" db="EMBL/GenBank/DDBJ databases">
        <title>Culturomics analysis of mouse respiratory tract.</title>
        <authorList>
            <person name="Phillips A.M."/>
            <person name="Collette N.M."/>
            <person name="Mageeney C.M."/>
            <person name="Sinha A."/>
            <person name="Hern K.E."/>
            <person name="Arkin A.P."/>
            <person name="Williams K.P."/>
            <person name="Branda S."/>
        </authorList>
    </citation>
    <scope>NUCLEOTIDE SEQUENCE [LARGE SCALE GENOMIC DNA]</scope>
    <source>
        <strain evidence="2 3">CP20</strain>
    </source>
</reference>
<keyword evidence="3" id="KW-1185">Reference proteome</keyword>
<gene>
    <name evidence="2" type="ORF">V5G21_12910</name>
</gene>
<accession>A0ABZ2CNW9</accession>
<dbReference type="EMBL" id="CP144921">
    <property type="protein sequence ID" value="WWA28663.1"/>
    <property type="molecule type" value="Genomic_DNA"/>
</dbReference>
<protein>
    <submittedName>
        <fullName evidence="2">Uncharacterized protein</fullName>
    </submittedName>
</protein>
<proteinExistence type="predicted"/>
<feature type="region of interest" description="Disordered" evidence="1">
    <location>
        <begin position="57"/>
        <end position="100"/>
    </location>
</feature>
<evidence type="ECO:0000313" key="2">
    <source>
        <dbReference type="EMBL" id="WWA28663.1"/>
    </source>
</evidence>
<evidence type="ECO:0000256" key="1">
    <source>
        <dbReference type="SAM" id="MobiDB-lite"/>
    </source>
</evidence>